<sequence length="88" mass="9754">MKLNKDIMLGNIDGKDFAIATGELAKTFNGIINNNPSANFIFNLLKTEQTEDSIVAAMLEKYDAPEDVIRADVRELLDVLRNAGILEE</sequence>
<evidence type="ECO:0000313" key="1">
    <source>
        <dbReference type="EMBL" id="HIW86397.1"/>
    </source>
</evidence>
<dbReference type="InterPro" id="IPR041881">
    <property type="entry name" value="PqqD_sf"/>
</dbReference>
<protein>
    <submittedName>
        <fullName evidence="1">PqqD family protein</fullName>
    </submittedName>
</protein>
<evidence type="ECO:0000313" key="2">
    <source>
        <dbReference type="Proteomes" id="UP000824205"/>
    </source>
</evidence>
<reference evidence="1" key="1">
    <citation type="journal article" date="2021" name="PeerJ">
        <title>Extensive microbial diversity within the chicken gut microbiome revealed by metagenomics and culture.</title>
        <authorList>
            <person name="Gilroy R."/>
            <person name="Ravi A."/>
            <person name="Getino M."/>
            <person name="Pursley I."/>
            <person name="Horton D.L."/>
            <person name="Alikhan N.F."/>
            <person name="Baker D."/>
            <person name="Gharbi K."/>
            <person name="Hall N."/>
            <person name="Watson M."/>
            <person name="Adriaenssens E.M."/>
            <person name="Foster-Nyarko E."/>
            <person name="Jarju S."/>
            <person name="Secka A."/>
            <person name="Antonio M."/>
            <person name="Oren A."/>
            <person name="Chaudhuri R.R."/>
            <person name="La Ragione R."/>
            <person name="Hildebrand F."/>
            <person name="Pallen M.J."/>
        </authorList>
    </citation>
    <scope>NUCLEOTIDE SEQUENCE</scope>
    <source>
        <strain evidence="1">421</strain>
    </source>
</reference>
<organism evidence="1 2">
    <name type="scientific">Candidatus Eubacterium faecipullorum</name>
    <dbReference type="NCBI Taxonomy" id="2838571"/>
    <lineage>
        <taxon>Bacteria</taxon>
        <taxon>Bacillati</taxon>
        <taxon>Bacillota</taxon>
        <taxon>Clostridia</taxon>
        <taxon>Eubacteriales</taxon>
        <taxon>Eubacteriaceae</taxon>
        <taxon>Eubacterium</taxon>
    </lineage>
</organism>
<gene>
    <name evidence="1" type="ORF">IAA48_07875</name>
</gene>
<comment type="caution">
    <text evidence="1">The sequence shown here is derived from an EMBL/GenBank/DDBJ whole genome shotgun (WGS) entry which is preliminary data.</text>
</comment>
<dbReference type="InterPro" id="IPR008792">
    <property type="entry name" value="PQQD"/>
</dbReference>
<dbReference type="EMBL" id="DXGE01000034">
    <property type="protein sequence ID" value="HIW86397.1"/>
    <property type="molecule type" value="Genomic_DNA"/>
</dbReference>
<reference evidence="1" key="2">
    <citation type="submission" date="2021-04" db="EMBL/GenBank/DDBJ databases">
        <authorList>
            <person name="Gilroy R."/>
        </authorList>
    </citation>
    <scope>NUCLEOTIDE SEQUENCE</scope>
    <source>
        <strain evidence="1">421</strain>
    </source>
</reference>
<dbReference type="Proteomes" id="UP000824205">
    <property type="component" value="Unassembled WGS sequence"/>
</dbReference>
<dbReference type="AlphaFoldDB" id="A0A9D1UFZ2"/>
<dbReference type="Gene3D" id="1.10.10.1150">
    <property type="entry name" value="Coenzyme PQQ synthesis protein D (PqqD)"/>
    <property type="match status" value="1"/>
</dbReference>
<proteinExistence type="predicted"/>
<dbReference type="Pfam" id="PF05402">
    <property type="entry name" value="PqqD"/>
    <property type="match status" value="1"/>
</dbReference>
<accession>A0A9D1UFZ2</accession>
<name>A0A9D1UFZ2_9FIRM</name>